<keyword evidence="1" id="KW-1133">Transmembrane helix</keyword>
<proteinExistence type="predicted"/>
<feature type="transmembrane region" description="Helical" evidence="1">
    <location>
        <begin position="668"/>
        <end position="688"/>
    </location>
</feature>
<accession>A0A9N9BC85</accession>
<feature type="transmembrane region" description="Helical" evidence="1">
    <location>
        <begin position="697"/>
        <end position="719"/>
    </location>
</feature>
<feature type="non-terminal residue" evidence="2">
    <location>
        <position position="1"/>
    </location>
</feature>
<keyword evidence="1" id="KW-0472">Membrane</keyword>
<gene>
    <name evidence="2" type="ORF">POCULU_LOCUS5452</name>
</gene>
<reference evidence="2" key="1">
    <citation type="submission" date="2021-06" db="EMBL/GenBank/DDBJ databases">
        <authorList>
            <person name="Kallberg Y."/>
            <person name="Tangrot J."/>
            <person name="Rosling A."/>
        </authorList>
    </citation>
    <scope>NUCLEOTIDE SEQUENCE</scope>
    <source>
        <strain evidence="2">IA702</strain>
    </source>
</reference>
<comment type="caution">
    <text evidence="2">The sequence shown here is derived from an EMBL/GenBank/DDBJ whole genome shotgun (WGS) entry which is preliminary data.</text>
</comment>
<dbReference type="Proteomes" id="UP000789572">
    <property type="component" value="Unassembled WGS sequence"/>
</dbReference>
<evidence type="ECO:0000313" key="3">
    <source>
        <dbReference type="Proteomes" id="UP000789572"/>
    </source>
</evidence>
<evidence type="ECO:0000313" key="2">
    <source>
        <dbReference type="EMBL" id="CAG8559849.1"/>
    </source>
</evidence>
<dbReference type="EMBL" id="CAJVPJ010000838">
    <property type="protein sequence ID" value="CAG8559849.1"/>
    <property type="molecule type" value="Genomic_DNA"/>
</dbReference>
<evidence type="ECO:0000256" key="1">
    <source>
        <dbReference type="SAM" id="Phobius"/>
    </source>
</evidence>
<feature type="transmembrane region" description="Helical" evidence="1">
    <location>
        <begin position="641"/>
        <end position="662"/>
    </location>
</feature>
<feature type="transmembrane region" description="Helical" evidence="1">
    <location>
        <begin position="779"/>
        <end position="802"/>
    </location>
</feature>
<dbReference type="AlphaFoldDB" id="A0A9N9BC85"/>
<feature type="transmembrane region" description="Helical" evidence="1">
    <location>
        <begin position="814"/>
        <end position="836"/>
    </location>
</feature>
<organism evidence="2 3">
    <name type="scientific">Paraglomus occultum</name>
    <dbReference type="NCBI Taxonomy" id="144539"/>
    <lineage>
        <taxon>Eukaryota</taxon>
        <taxon>Fungi</taxon>
        <taxon>Fungi incertae sedis</taxon>
        <taxon>Mucoromycota</taxon>
        <taxon>Glomeromycotina</taxon>
        <taxon>Glomeromycetes</taxon>
        <taxon>Paraglomerales</taxon>
        <taxon>Paraglomeraceae</taxon>
        <taxon>Paraglomus</taxon>
    </lineage>
</organism>
<keyword evidence="3" id="KW-1185">Reference proteome</keyword>
<dbReference type="OrthoDB" id="2417740at2759"/>
<keyword evidence="1" id="KW-0812">Transmembrane</keyword>
<sequence>PGLVAIAQLRSAQSYPDNTIVLRFIKPINISCNEPEVFLRIVYPNATVTKLDIPLPPESISTCVGYGLDFVQVDVIPPHYLLLSYITKTFVNGDPTQARFQRVGYTVDVNGQASNNSSDSRISLTEAVSVPSNANIVPGINEDDGFLLTYQMTSDNVIGWSKWGAIQQNQTFTELASGNLPSVHNAYPFATTNGGYGIAYTVLSSTDASWQAFVQLMDSTANGFGQPYIIHETNLALSDFTVHLCDFAYGGAGYNCILKLEQRDATSGVTRVTFMLANFLTSGSVVQLENLNFDGVALPFDDITPLFYGGFFVTFYNKLGTDNQSVVGYAYGNDGSNASQWDIPDTVRVSDTYTVLSNNTLVALSETLSNSWKLVATDLHKFINDKGYDNFNIGTTEPMINASFPIPPASINITFTQPVLLSFGNISIYQYDSTGAEMLRQTVSGMSSYVQVRNDGYAVSVTVLESTFNQPGAFYYATTDNNFVRSNQLGEPMFGIAKKKWIFSRQLTNDNVHDEGTFALLRLNQNGTAYFSNLDNDGMNGFFDSLLSELVAVLPLSPGRLTTSKKHQFDTANSAKVLLQVHVEAGNTSEPSTGQVVTDLDTMVKNKAITPLVTQPLASMLDETFGFEPIPDLWHKYRMRLLYLIGFFMFFLLAFIIAHRLSPESRNWAIFPITFICIDYALDIAFIARHGNDVPSLYYPSIIILFLSFAYNVIMAFLILLREKINNVEFDSWFKDNLVITSLLTILSGAELEALRFISSRFAGLHMFAAPLSKAAESWILWAGFSTLVIEDIPQFVIQVIYLCCAISYDIIPFSTLVMSIIVLCNNLFTRLYYIVCGCLRDKAYRQPSIEGQLTSSIVSFQESL</sequence>
<name>A0A9N9BC85_9GLOM</name>
<protein>
    <submittedName>
        <fullName evidence="2">9486_t:CDS:1</fullName>
    </submittedName>
</protein>